<dbReference type="Pfam" id="PF01663">
    <property type="entry name" value="Phosphodiest"/>
    <property type="match status" value="1"/>
</dbReference>
<dbReference type="AlphaFoldDB" id="A0A1V6T4N1"/>
<evidence type="ECO:0000256" key="6">
    <source>
        <dbReference type="ARBA" id="ARBA00022679"/>
    </source>
</evidence>
<evidence type="ECO:0000256" key="2">
    <source>
        <dbReference type="ARBA" id="ARBA00004687"/>
    </source>
</evidence>
<keyword evidence="10 13" id="KW-0472">Membrane</keyword>
<dbReference type="GO" id="GO:0051267">
    <property type="term" value="F:CP2 mannose-ethanolamine phosphotransferase activity"/>
    <property type="evidence" value="ECO:0007669"/>
    <property type="project" value="TreeGrafter"/>
</dbReference>
<dbReference type="PANTHER" id="PTHR23072:SF0">
    <property type="entry name" value="GPI ETHANOLAMINE PHOSPHATE TRANSFERASE 2"/>
    <property type="match status" value="1"/>
</dbReference>
<feature type="transmembrane region" description="Helical" evidence="13">
    <location>
        <begin position="747"/>
        <end position="769"/>
    </location>
</feature>
<dbReference type="InterPro" id="IPR002591">
    <property type="entry name" value="Phosphodiest/P_Trfase"/>
</dbReference>
<dbReference type="InterPro" id="IPR017850">
    <property type="entry name" value="Alkaline_phosphatase_core_sf"/>
</dbReference>
<keyword evidence="9 13" id="KW-1133">Transmembrane helix</keyword>
<comment type="caution">
    <text evidence="15">The sequence shown here is derived from an EMBL/GenBank/DDBJ whole genome shotgun (WGS) entry which is preliminary data.</text>
</comment>
<feature type="transmembrane region" description="Helical" evidence="13">
    <location>
        <begin position="632"/>
        <end position="658"/>
    </location>
</feature>
<evidence type="ECO:0000259" key="14">
    <source>
        <dbReference type="Pfam" id="PF19316"/>
    </source>
</evidence>
<dbReference type="GO" id="GO:0005789">
    <property type="term" value="C:endoplasmic reticulum membrane"/>
    <property type="evidence" value="ECO:0007669"/>
    <property type="project" value="UniProtKB-SubCell"/>
</dbReference>
<evidence type="ECO:0000256" key="7">
    <source>
        <dbReference type="ARBA" id="ARBA00022692"/>
    </source>
</evidence>
<dbReference type="Pfam" id="PF19316">
    <property type="entry name" value="PIGO_PIGG"/>
    <property type="match status" value="1"/>
</dbReference>
<evidence type="ECO:0000256" key="8">
    <source>
        <dbReference type="ARBA" id="ARBA00022824"/>
    </source>
</evidence>
<evidence type="ECO:0000256" key="3">
    <source>
        <dbReference type="ARBA" id="ARBA00005315"/>
    </source>
</evidence>
<feature type="transmembrane region" description="Helical" evidence="13">
    <location>
        <begin position="825"/>
        <end position="847"/>
    </location>
</feature>
<dbReference type="CDD" id="cd16024">
    <property type="entry name" value="GPI_EPT_2"/>
    <property type="match status" value="1"/>
</dbReference>
<keyword evidence="7 13" id="KW-0812">Transmembrane</keyword>
<dbReference type="UniPathway" id="UPA00196"/>
<keyword evidence="11" id="KW-0325">Glycoprotein</keyword>
<feature type="transmembrane region" description="Helical" evidence="13">
    <location>
        <begin position="7"/>
        <end position="29"/>
    </location>
</feature>
<evidence type="ECO:0000313" key="16">
    <source>
        <dbReference type="Proteomes" id="UP000191285"/>
    </source>
</evidence>
<feature type="transmembrane region" description="Helical" evidence="13">
    <location>
        <begin position="705"/>
        <end position="727"/>
    </location>
</feature>
<feature type="transmembrane region" description="Helical" evidence="13">
    <location>
        <begin position="441"/>
        <end position="459"/>
    </location>
</feature>
<comment type="similarity">
    <text evidence="3 13">Belongs to the PIGG/PIGN/PIGO family. PIGG subfamily.</text>
</comment>
<name>A0A1V6T4N1_9EURO</name>
<feature type="transmembrane region" description="Helical" evidence="13">
    <location>
        <begin position="589"/>
        <end position="612"/>
    </location>
</feature>
<dbReference type="GO" id="GO:0006506">
    <property type="term" value="P:GPI anchor biosynthetic process"/>
    <property type="evidence" value="ECO:0007669"/>
    <property type="project" value="UniProtKB-UniPathway"/>
</dbReference>
<dbReference type="OrthoDB" id="272139at2759"/>
<evidence type="ECO:0000256" key="10">
    <source>
        <dbReference type="ARBA" id="ARBA00023136"/>
    </source>
</evidence>
<dbReference type="InterPro" id="IPR045687">
    <property type="entry name" value="PIGG/GPI7_C"/>
</dbReference>
<protein>
    <recommendedName>
        <fullName evidence="4 13">GPI ethanolamine phosphate transferase 2</fullName>
    </recommendedName>
</protein>
<keyword evidence="6 13" id="KW-0808">Transferase</keyword>
<dbReference type="InterPro" id="IPR039527">
    <property type="entry name" value="PIGG/GPI7"/>
</dbReference>
<dbReference type="SUPFAM" id="SSF53649">
    <property type="entry name" value="Alkaline phosphatase-like"/>
    <property type="match status" value="1"/>
</dbReference>
<gene>
    <name evidence="15" type="ORF">PENSTE_c012G01775</name>
</gene>
<sequence>MVGFKSGWAVVLANILIPLGILVFSSGFFPYKPLLPGLATFDNVNQDETPAVFDKVIFMVVDALRSDFVYSNESGFSFTQSLIRAGAALPFTAFASSPTVTMPRLKAMTTGSVPSFLDVILNIAESDTSSTLAYQDTWLAQLKARGDRLVMYGDDTWLKLFPGMFDRADGTTSFFVSDFVEVDNNVTRHVPDELAQNDWSAMIMHYLGLDHIGHKAGPKSPFMLSKQQEMDTIVDTIYTAIQHQSHLESTLFVLCGDHGMNEAGNHGGSSAGETSPALLFISPKFEKIRSNLESPVETPDDLRFYQTVQQSDITTTLAGLLGLPIPINSLGVFIPGFLNMWGSGSQKLQLLSQNARQLLNIVKSTFPSATFDVESYSNCDLDKLSGIEEVQCAWSQAQILLSQDQMTEETFTHVGPALQRFSQITQEVMSSTASNYDVSRLSVGVLVLAIATALLLPTIYREFSRTASTGIFLILMVAGYGSMMFASSYVEEEQQFWYWICSGWIFYLHMRSESQVSPRKSSSRLLKMATLGLILSQRILRRWNQTGQKFAAEPDIARDFFSAQPVTLWGLVILTYMDSSYHLFSNMPSIIPTKLLVVVLPALAFLFKLNFVANDSPELLVDLPLSKITEGWLGSLSLVWQAKAVFAGLVICAVLAIVSAKRSQSIQANALFHETIHLFLITQSRATNIPIFLIFRLQSKILSSLKLTGIETTITTLIFQYMTFFAFGGSNAISSVDLSSAYNGVGSYNVILVGILTFVSNWAGPIWWISMNHLLCPYSSKEHDSAALFTFHIATSLVSVMAACTVLRTHLFIWTVFSPKYLYSMAWAMANHVIVNIFGGIGLAYLWPRK</sequence>
<evidence type="ECO:0000256" key="12">
    <source>
        <dbReference type="ARBA" id="ARBA00056729"/>
    </source>
</evidence>
<evidence type="ECO:0000256" key="9">
    <source>
        <dbReference type="ARBA" id="ARBA00022989"/>
    </source>
</evidence>
<keyword evidence="8 13" id="KW-0256">Endoplasmic reticulum</keyword>
<dbReference type="InterPro" id="IPR037674">
    <property type="entry name" value="PIG-G_N"/>
</dbReference>
<dbReference type="Gene3D" id="3.40.720.10">
    <property type="entry name" value="Alkaline Phosphatase, subunit A"/>
    <property type="match status" value="1"/>
</dbReference>
<comment type="subcellular location">
    <subcellularLocation>
        <location evidence="1 13">Endoplasmic reticulum membrane</location>
        <topology evidence="1 13">Multi-pass membrane protein</topology>
    </subcellularLocation>
</comment>
<keyword evidence="16" id="KW-1185">Reference proteome</keyword>
<feature type="transmembrane region" description="Helical" evidence="13">
    <location>
        <begin position="789"/>
        <end position="813"/>
    </location>
</feature>
<evidence type="ECO:0000256" key="11">
    <source>
        <dbReference type="ARBA" id="ARBA00023180"/>
    </source>
</evidence>
<comment type="function">
    <text evidence="12 13">Ethanolamine phosphate transferase involved in glycosylphosphatidylinositol-anchor biosynthesis. Transfers ethanolamine phosphate to the GPI second mannose.</text>
</comment>
<accession>A0A1V6T4N1</accession>
<dbReference type="STRING" id="303698.A0A1V6T4N1"/>
<evidence type="ECO:0000256" key="4">
    <source>
        <dbReference type="ARBA" id="ARBA00020830"/>
    </source>
</evidence>
<proteinExistence type="inferred from homology"/>
<evidence type="ECO:0000313" key="15">
    <source>
        <dbReference type="EMBL" id="OQE21335.1"/>
    </source>
</evidence>
<dbReference type="EMBL" id="MLKD01000012">
    <property type="protein sequence ID" value="OQE21335.1"/>
    <property type="molecule type" value="Genomic_DNA"/>
</dbReference>
<dbReference type="FunFam" id="3.40.720.10:FF:000045">
    <property type="entry name" value="GPI ethanolamine phosphate transferase 2"/>
    <property type="match status" value="1"/>
</dbReference>
<evidence type="ECO:0000256" key="5">
    <source>
        <dbReference type="ARBA" id="ARBA00022502"/>
    </source>
</evidence>
<dbReference type="Proteomes" id="UP000191285">
    <property type="component" value="Unassembled WGS sequence"/>
</dbReference>
<evidence type="ECO:0000256" key="13">
    <source>
        <dbReference type="RuleBase" id="RU367106"/>
    </source>
</evidence>
<feature type="transmembrane region" description="Helical" evidence="13">
    <location>
        <begin position="496"/>
        <end position="512"/>
    </location>
</feature>
<dbReference type="PANTHER" id="PTHR23072">
    <property type="entry name" value="PHOSPHATIDYLINOSITOL GLYCAN-RELATED"/>
    <property type="match status" value="1"/>
</dbReference>
<feature type="transmembrane region" description="Helical" evidence="13">
    <location>
        <begin position="471"/>
        <end position="490"/>
    </location>
</feature>
<organism evidence="15 16">
    <name type="scientific">Penicillium steckii</name>
    <dbReference type="NCBI Taxonomy" id="303698"/>
    <lineage>
        <taxon>Eukaryota</taxon>
        <taxon>Fungi</taxon>
        <taxon>Dikarya</taxon>
        <taxon>Ascomycota</taxon>
        <taxon>Pezizomycotina</taxon>
        <taxon>Eurotiomycetes</taxon>
        <taxon>Eurotiomycetidae</taxon>
        <taxon>Eurotiales</taxon>
        <taxon>Aspergillaceae</taxon>
        <taxon>Penicillium</taxon>
    </lineage>
</organism>
<reference evidence="16" key="1">
    <citation type="journal article" date="2017" name="Nat. Microbiol.">
        <title>Global analysis of biosynthetic gene clusters reveals vast potential of secondary metabolite production in Penicillium species.</title>
        <authorList>
            <person name="Nielsen J.C."/>
            <person name="Grijseels S."/>
            <person name="Prigent S."/>
            <person name="Ji B."/>
            <person name="Dainat J."/>
            <person name="Nielsen K.F."/>
            <person name="Frisvad J.C."/>
            <person name="Workman M."/>
            <person name="Nielsen J."/>
        </authorList>
    </citation>
    <scope>NUCLEOTIDE SEQUENCE [LARGE SCALE GENOMIC DNA]</scope>
    <source>
        <strain evidence="16">IBT 24891</strain>
    </source>
</reference>
<keyword evidence="5 13" id="KW-0337">GPI-anchor biosynthesis</keyword>
<evidence type="ECO:0000256" key="1">
    <source>
        <dbReference type="ARBA" id="ARBA00004477"/>
    </source>
</evidence>
<feature type="domain" description="GPI ethanolamine phosphate transferase 2 C-terminal" evidence="14">
    <location>
        <begin position="433"/>
        <end position="844"/>
    </location>
</feature>
<comment type="pathway">
    <text evidence="2 13">Glycolipid biosynthesis; glycosylphosphatidylinositol-anchor biosynthesis.</text>
</comment>